<dbReference type="EMBL" id="BMKM01000015">
    <property type="protein sequence ID" value="GGE34103.1"/>
    <property type="molecule type" value="Genomic_DNA"/>
</dbReference>
<reference evidence="1" key="2">
    <citation type="submission" date="2020-09" db="EMBL/GenBank/DDBJ databases">
        <authorList>
            <person name="Sun Q."/>
            <person name="Zhou Y."/>
        </authorList>
    </citation>
    <scope>NUCLEOTIDE SEQUENCE</scope>
    <source>
        <strain evidence="1">CGMCC 1.15966</strain>
    </source>
</reference>
<evidence type="ECO:0000313" key="1">
    <source>
        <dbReference type="EMBL" id="GGE34103.1"/>
    </source>
</evidence>
<dbReference type="AlphaFoldDB" id="A0A8H9KXG3"/>
<reference evidence="1" key="1">
    <citation type="journal article" date="2014" name="Int. J. Syst. Evol. Microbiol.">
        <title>Complete genome sequence of Corynebacterium casei LMG S-19264T (=DSM 44701T), isolated from a smear-ripened cheese.</title>
        <authorList>
            <consortium name="US DOE Joint Genome Institute (JGI-PGF)"/>
            <person name="Walter F."/>
            <person name="Albersmeier A."/>
            <person name="Kalinowski J."/>
            <person name="Ruckert C."/>
        </authorList>
    </citation>
    <scope>NUCLEOTIDE SEQUENCE</scope>
    <source>
        <strain evidence="1">CGMCC 1.15966</strain>
    </source>
</reference>
<comment type="caution">
    <text evidence="1">The sequence shown here is derived from an EMBL/GenBank/DDBJ whole genome shotgun (WGS) entry which is preliminary data.</text>
</comment>
<dbReference type="Proteomes" id="UP000614460">
    <property type="component" value="Unassembled WGS sequence"/>
</dbReference>
<protein>
    <submittedName>
        <fullName evidence="1">Uncharacterized protein</fullName>
    </submittedName>
</protein>
<keyword evidence="2" id="KW-1185">Reference proteome</keyword>
<organism evidence="1 2">
    <name type="scientific">Sphingobacterium cellulitidis</name>
    <dbReference type="NCBI Taxonomy" id="1768011"/>
    <lineage>
        <taxon>Bacteria</taxon>
        <taxon>Pseudomonadati</taxon>
        <taxon>Bacteroidota</taxon>
        <taxon>Sphingobacteriia</taxon>
        <taxon>Sphingobacteriales</taxon>
        <taxon>Sphingobacteriaceae</taxon>
        <taxon>Sphingobacterium</taxon>
    </lineage>
</organism>
<proteinExistence type="predicted"/>
<accession>A0A8H9KXG3</accession>
<sequence length="70" mass="8007">MKSESISVINLFALLPTLENLGTKLIGSFLGLFNKHYQLNFYPFSSIFFLFSEIKEGPKTLSLIKNYTKN</sequence>
<gene>
    <name evidence="1" type="ORF">GCM10011516_34690</name>
</gene>
<evidence type="ECO:0000313" key="2">
    <source>
        <dbReference type="Proteomes" id="UP000614460"/>
    </source>
</evidence>
<name>A0A8H9KXG3_9SPHI</name>